<dbReference type="RefSeq" id="XP_003561319.1">
    <property type="nucleotide sequence ID" value="XM_003561271.3"/>
</dbReference>
<dbReference type="CDD" id="cd19510">
    <property type="entry name" value="RecA-like_BCS1"/>
    <property type="match status" value="1"/>
</dbReference>
<keyword evidence="5" id="KW-0067">ATP-binding</keyword>
<protein>
    <recommendedName>
        <fullName evidence="7">AAA+ ATPase domain-containing protein</fullName>
    </recommendedName>
</protein>
<dbReference type="InterPro" id="IPR025753">
    <property type="entry name" value="AAA_N_dom"/>
</dbReference>
<dbReference type="InterPro" id="IPR003959">
    <property type="entry name" value="ATPase_AAA_core"/>
</dbReference>
<dbReference type="GO" id="GO:0005524">
    <property type="term" value="F:ATP binding"/>
    <property type="evidence" value="ECO:0007669"/>
    <property type="project" value="UniProtKB-KW"/>
</dbReference>
<evidence type="ECO:0000256" key="5">
    <source>
        <dbReference type="RuleBase" id="RU003651"/>
    </source>
</evidence>
<dbReference type="GeneID" id="100846672"/>
<dbReference type="SMART" id="SM00382">
    <property type="entry name" value="AAA"/>
    <property type="match status" value="1"/>
</dbReference>
<reference evidence="8" key="2">
    <citation type="submission" date="2017-06" db="EMBL/GenBank/DDBJ databases">
        <title>WGS assembly of Brachypodium distachyon.</title>
        <authorList>
            <consortium name="The International Brachypodium Initiative"/>
            <person name="Lucas S."/>
            <person name="Harmon-Smith M."/>
            <person name="Lail K."/>
            <person name="Tice H."/>
            <person name="Grimwood J."/>
            <person name="Bruce D."/>
            <person name="Barry K."/>
            <person name="Shu S."/>
            <person name="Lindquist E."/>
            <person name="Wang M."/>
            <person name="Pitluck S."/>
            <person name="Vogel J.P."/>
            <person name="Garvin D.F."/>
            <person name="Mockler T.C."/>
            <person name="Schmutz J."/>
            <person name="Rokhsar D."/>
            <person name="Bevan M.W."/>
        </authorList>
    </citation>
    <scope>NUCLEOTIDE SEQUENCE</scope>
    <source>
        <strain evidence="8">Bd21</strain>
    </source>
</reference>
<dbReference type="OrthoDB" id="10251412at2759"/>
<feature type="domain" description="AAA+ ATPase" evidence="7">
    <location>
        <begin position="255"/>
        <end position="409"/>
    </location>
</feature>
<reference evidence="8 9" key="1">
    <citation type="journal article" date="2010" name="Nature">
        <title>Genome sequencing and analysis of the model grass Brachypodium distachyon.</title>
        <authorList>
            <consortium name="International Brachypodium Initiative"/>
        </authorList>
    </citation>
    <scope>NUCLEOTIDE SEQUENCE [LARGE SCALE GENOMIC DNA]</scope>
    <source>
        <strain evidence="8 9">Bd21</strain>
    </source>
</reference>
<dbReference type="InterPro" id="IPR003593">
    <property type="entry name" value="AAA+_ATPase"/>
</dbReference>
<evidence type="ECO:0000256" key="2">
    <source>
        <dbReference type="ARBA" id="ARBA00007448"/>
    </source>
</evidence>
<dbReference type="Gene3D" id="3.40.50.300">
    <property type="entry name" value="P-loop containing nucleotide triphosphate hydrolases"/>
    <property type="match status" value="1"/>
</dbReference>
<proteinExistence type="inferred from homology"/>
<evidence type="ECO:0000256" key="4">
    <source>
        <dbReference type="ARBA" id="ARBA00049360"/>
    </source>
</evidence>
<dbReference type="AlphaFoldDB" id="A0A0Q3S5R4"/>
<dbReference type="KEGG" id="bdi:100846672"/>
<feature type="region of interest" description="Disordered" evidence="6">
    <location>
        <begin position="324"/>
        <end position="350"/>
    </location>
</feature>
<evidence type="ECO:0000256" key="3">
    <source>
        <dbReference type="ARBA" id="ARBA00022842"/>
    </source>
</evidence>
<dbReference type="Gramene" id="KQK20474">
    <property type="protein sequence ID" value="KQK20474"/>
    <property type="gene ID" value="BRADI_1g54741v3"/>
</dbReference>
<comment type="cofactor">
    <cofactor evidence="1">
        <name>Mg(2+)</name>
        <dbReference type="ChEBI" id="CHEBI:18420"/>
    </cofactor>
</comment>
<dbReference type="GO" id="GO:0016887">
    <property type="term" value="F:ATP hydrolysis activity"/>
    <property type="evidence" value="ECO:0007669"/>
    <property type="project" value="InterPro"/>
</dbReference>
<evidence type="ECO:0000313" key="8">
    <source>
        <dbReference type="EMBL" id="KQK20474.1"/>
    </source>
</evidence>
<dbReference type="FunCoup" id="A0A0Q3S5R4">
    <property type="interactions" value="966"/>
</dbReference>
<sequence length="480" mass="53785">MASKGIGKCTEVLVKRIAGLRPAQAAGLGSALAALMVTLRMVRPFLPGLPRNFFRYYVGRLIKRYLRRALGFLDPCLTVNIGEYSAAGDRMRHSQVYDQAKAYLSARCSGQARSLWADLASHGSHAFVLSMSSREEVADEFRGATVWWQHFNPGGGAWEFYQLVFHERHRDLVVQSYLPHVCREGKAVMDRNRRRRLFTNYTGDRQIASWTYVMFEHPSTFETLAMDPAKKRSIMDDLDAFRDGKEYYTRIGKAWKRGYLLYGPPGTGKSTMIAAMANYLDYDIYDIELTSVATNIELRHLLIQTSGKSIIVVEDIDCSADLTGKRKKPPTMAPANSPPTQTLANSPPTDQKKVTTLTLSGLLNAVDGLWSACEGERIIIFTTNYVEELDPALIRHGRMDRHIEMSYCCFEAFKFLAKNYLGVDDHPLFEAVKELLQAAKITTADVAEHLMRKCADDNADSCLANLLKALALKGEAVLGN</sequence>
<evidence type="ECO:0000259" key="7">
    <source>
        <dbReference type="SMART" id="SM00382"/>
    </source>
</evidence>
<dbReference type="EnsemblPlants" id="KQK20474">
    <property type="protein sequence ID" value="KQK20474"/>
    <property type="gene ID" value="BRADI_1g54741v3"/>
</dbReference>
<evidence type="ECO:0000256" key="6">
    <source>
        <dbReference type="SAM" id="MobiDB-lite"/>
    </source>
</evidence>
<reference evidence="9" key="3">
    <citation type="submission" date="2018-08" db="UniProtKB">
        <authorList>
            <consortium name="EnsemblPlants"/>
        </authorList>
    </citation>
    <scope>IDENTIFICATION</scope>
    <source>
        <strain evidence="9">cv. Bd21</strain>
    </source>
</reference>
<keyword evidence="10" id="KW-1185">Reference proteome</keyword>
<dbReference type="Pfam" id="PF00004">
    <property type="entry name" value="AAA"/>
    <property type="match status" value="2"/>
</dbReference>
<accession>A0A0Q3S5R4</accession>
<evidence type="ECO:0000313" key="10">
    <source>
        <dbReference type="Proteomes" id="UP000008810"/>
    </source>
</evidence>
<keyword evidence="5" id="KW-0547">Nucleotide-binding</keyword>
<dbReference type="InterPro" id="IPR027417">
    <property type="entry name" value="P-loop_NTPase"/>
</dbReference>
<organism evidence="8">
    <name type="scientific">Brachypodium distachyon</name>
    <name type="common">Purple false brome</name>
    <name type="synonym">Trachynia distachya</name>
    <dbReference type="NCBI Taxonomy" id="15368"/>
    <lineage>
        <taxon>Eukaryota</taxon>
        <taxon>Viridiplantae</taxon>
        <taxon>Streptophyta</taxon>
        <taxon>Embryophyta</taxon>
        <taxon>Tracheophyta</taxon>
        <taxon>Spermatophyta</taxon>
        <taxon>Magnoliopsida</taxon>
        <taxon>Liliopsida</taxon>
        <taxon>Poales</taxon>
        <taxon>Poaceae</taxon>
        <taxon>BOP clade</taxon>
        <taxon>Pooideae</taxon>
        <taxon>Stipodae</taxon>
        <taxon>Brachypodieae</taxon>
        <taxon>Brachypodium</taxon>
    </lineage>
</organism>
<dbReference type="PROSITE" id="PS00674">
    <property type="entry name" value="AAA"/>
    <property type="match status" value="1"/>
</dbReference>
<comment type="similarity">
    <text evidence="2">Belongs to the AAA ATPase family. BCS1 subfamily.</text>
</comment>
<evidence type="ECO:0000313" key="9">
    <source>
        <dbReference type="EnsemblPlants" id="KQK20474"/>
    </source>
</evidence>
<dbReference type="InterPro" id="IPR050747">
    <property type="entry name" value="Mitochondrial_chaperone_BCS1"/>
</dbReference>
<dbReference type="Pfam" id="PF14363">
    <property type="entry name" value="AAA_assoc"/>
    <property type="match status" value="1"/>
</dbReference>
<dbReference type="SUPFAM" id="SSF52540">
    <property type="entry name" value="P-loop containing nucleoside triphosphate hydrolases"/>
    <property type="match status" value="1"/>
</dbReference>
<dbReference type="InterPro" id="IPR003960">
    <property type="entry name" value="ATPase_AAA_CS"/>
</dbReference>
<dbReference type="Pfam" id="PF25568">
    <property type="entry name" value="AAA_lid_At3g28540"/>
    <property type="match status" value="1"/>
</dbReference>
<dbReference type="Gene3D" id="6.10.280.40">
    <property type="match status" value="1"/>
</dbReference>
<keyword evidence="3" id="KW-0460">Magnesium</keyword>
<dbReference type="PANTHER" id="PTHR23070">
    <property type="entry name" value="BCS1 AAA-TYPE ATPASE"/>
    <property type="match status" value="1"/>
</dbReference>
<evidence type="ECO:0000256" key="1">
    <source>
        <dbReference type="ARBA" id="ARBA00001946"/>
    </source>
</evidence>
<dbReference type="ExpressionAtlas" id="A0A0Q3S5R4">
    <property type="expression patterns" value="baseline"/>
</dbReference>
<comment type="catalytic activity">
    <reaction evidence="4">
        <text>ATP + H2O = ADP + phosphate + H(+)</text>
        <dbReference type="Rhea" id="RHEA:13065"/>
        <dbReference type="ChEBI" id="CHEBI:15377"/>
        <dbReference type="ChEBI" id="CHEBI:15378"/>
        <dbReference type="ChEBI" id="CHEBI:30616"/>
        <dbReference type="ChEBI" id="CHEBI:43474"/>
        <dbReference type="ChEBI" id="CHEBI:456216"/>
    </reaction>
</comment>
<dbReference type="GO" id="GO:0006950">
    <property type="term" value="P:response to stress"/>
    <property type="evidence" value="ECO:0007669"/>
    <property type="project" value="UniProtKB-ARBA"/>
</dbReference>
<dbReference type="InterPro" id="IPR058017">
    <property type="entry name" value="At3g28540-like_C"/>
</dbReference>
<feature type="compositionally biased region" description="Polar residues" evidence="6">
    <location>
        <begin position="338"/>
        <end position="350"/>
    </location>
</feature>
<dbReference type="STRING" id="15368.A0A0Q3S5R4"/>
<dbReference type="Proteomes" id="UP000008810">
    <property type="component" value="Chromosome 1"/>
</dbReference>
<name>A0A0Q3S5R4_BRADI</name>
<gene>
    <name evidence="9" type="primary">LOC100846672</name>
    <name evidence="8" type="ORF">BRADI_1g54741v3</name>
</gene>
<dbReference type="EMBL" id="CM000880">
    <property type="protein sequence ID" value="KQK20474.1"/>
    <property type="molecule type" value="Genomic_DNA"/>
</dbReference>